<dbReference type="PANTHER" id="PTHR40254">
    <property type="entry name" value="BLR0577 PROTEIN"/>
    <property type="match status" value="1"/>
</dbReference>
<dbReference type="InterPro" id="IPR052189">
    <property type="entry name" value="L-asp_N-monooxygenase_NS-form"/>
</dbReference>
<evidence type="ECO:0000313" key="2">
    <source>
        <dbReference type="EMBL" id="MBB4569022.1"/>
    </source>
</evidence>
<dbReference type="EMBL" id="JACIIG010000007">
    <property type="protein sequence ID" value="MBB4569022.1"/>
    <property type="molecule type" value="Genomic_DNA"/>
</dbReference>
<reference evidence="2 3" key="1">
    <citation type="submission" date="2020-08" db="EMBL/GenBank/DDBJ databases">
        <title>Genomic Encyclopedia of Type Strains, Phase IV (KMG-V): Genome sequencing to study the core and pangenomes of soil and plant-associated prokaryotes.</title>
        <authorList>
            <person name="Whitman W."/>
        </authorList>
    </citation>
    <scope>NUCLEOTIDE SEQUENCE [LARGE SCALE GENOMIC DNA]</scope>
    <source>
        <strain evidence="2 3">SEMIA 492</strain>
    </source>
</reference>
<evidence type="ECO:0000259" key="1">
    <source>
        <dbReference type="Pfam" id="PF13454"/>
    </source>
</evidence>
<name>A0A7W6ZVM0_9HYPH</name>
<organism evidence="2 3">
    <name type="scientific">Rhizobium leucaenae</name>
    <dbReference type="NCBI Taxonomy" id="29450"/>
    <lineage>
        <taxon>Bacteria</taxon>
        <taxon>Pseudomonadati</taxon>
        <taxon>Pseudomonadota</taxon>
        <taxon>Alphaproteobacteria</taxon>
        <taxon>Hyphomicrobiales</taxon>
        <taxon>Rhizobiaceae</taxon>
        <taxon>Rhizobium/Agrobacterium group</taxon>
        <taxon>Rhizobium</taxon>
    </lineage>
</organism>
<sequence>MSLFPDDPEHFQRWLQEGNALEGDRTAVAANGGLFPRRGLFGRYIGSMVQPFIDSGAITHVAERAVDVRRLDGGWVIAGEAGRRVEADILVIATSHPSPLPPQALQNALADHPRFVVDPTRPDALDAIRAGDRVLVVGNGLTSADVIASLDLRGHKGPITAISRRGLRSRGHAPIKQELFGDFVSHPSRTAVDLLRRVRAAIREAEGEGRSWHAVIDQVRAQGQHLWRAMPVNERRRVVRHLRPFWDVHRFRVAPQVETVSEEAIRAGRLKVFAASVASVEAKGEVIDCTLRLSRSGEILNCEFDAVVVTTGPGHRGILSSQGWIGALADAGYLAIDATGLGLACNMVSQALGAGGKAAPSLFISGPLARGTFGELMGLPEVIEHAVFVAAQVASEVADYTKRKQGKPKLDSSAA</sequence>
<feature type="domain" description="FAD-dependent urate hydroxylase HpyO/Asp monooxygenase CreE-like FAD/NAD(P)-binding" evidence="1">
    <location>
        <begin position="1"/>
        <end position="96"/>
    </location>
</feature>
<dbReference type="InterPro" id="IPR036188">
    <property type="entry name" value="FAD/NAD-bd_sf"/>
</dbReference>
<dbReference type="Pfam" id="PF13454">
    <property type="entry name" value="NAD_binding_9"/>
    <property type="match status" value="1"/>
</dbReference>
<dbReference type="PANTHER" id="PTHR40254:SF1">
    <property type="entry name" value="BLR0577 PROTEIN"/>
    <property type="match status" value="1"/>
</dbReference>
<accession>A0A7W6ZVM0</accession>
<gene>
    <name evidence="2" type="ORF">GGE60_003141</name>
</gene>
<keyword evidence="3" id="KW-1185">Reference proteome</keyword>
<proteinExistence type="predicted"/>
<dbReference type="AlphaFoldDB" id="A0A7W6ZVM0"/>
<dbReference type="Gene3D" id="3.50.50.60">
    <property type="entry name" value="FAD/NAD(P)-binding domain"/>
    <property type="match status" value="1"/>
</dbReference>
<dbReference type="InterPro" id="IPR038732">
    <property type="entry name" value="HpyO/CreE_NAD-binding"/>
</dbReference>
<comment type="caution">
    <text evidence="2">The sequence shown here is derived from an EMBL/GenBank/DDBJ whole genome shotgun (WGS) entry which is preliminary data.</text>
</comment>
<evidence type="ECO:0000313" key="3">
    <source>
        <dbReference type="Proteomes" id="UP000543836"/>
    </source>
</evidence>
<dbReference type="Proteomes" id="UP000543836">
    <property type="component" value="Unassembled WGS sequence"/>
</dbReference>
<protein>
    <submittedName>
        <fullName evidence="2">Putative NAD(P)/FAD-binding protein YdhS</fullName>
    </submittedName>
</protein>
<dbReference type="SUPFAM" id="SSF51905">
    <property type="entry name" value="FAD/NAD(P)-binding domain"/>
    <property type="match status" value="1"/>
</dbReference>